<name>A0A1F5EE48_9BACT</name>
<feature type="transmembrane region" description="Helical" evidence="1">
    <location>
        <begin position="12"/>
        <end position="33"/>
    </location>
</feature>
<evidence type="ECO:0000313" key="3">
    <source>
        <dbReference type="Proteomes" id="UP000178583"/>
    </source>
</evidence>
<keyword evidence="1" id="KW-0812">Transmembrane</keyword>
<organism evidence="2 3">
    <name type="scientific">Candidatus Berkelbacteria bacterium RIFOXYA2_FULL_43_10</name>
    <dbReference type="NCBI Taxonomy" id="1797472"/>
    <lineage>
        <taxon>Bacteria</taxon>
        <taxon>Candidatus Berkelbacteria</taxon>
    </lineage>
</organism>
<dbReference type="EMBL" id="MEZY01000008">
    <property type="protein sequence ID" value="OGD65645.1"/>
    <property type="molecule type" value="Genomic_DNA"/>
</dbReference>
<evidence type="ECO:0000313" key="2">
    <source>
        <dbReference type="EMBL" id="OGD65645.1"/>
    </source>
</evidence>
<keyword evidence="1" id="KW-0472">Membrane</keyword>
<comment type="caution">
    <text evidence="2">The sequence shown here is derived from an EMBL/GenBank/DDBJ whole genome shotgun (WGS) entry which is preliminary data.</text>
</comment>
<dbReference type="Proteomes" id="UP000178583">
    <property type="component" value="Unassembled WGS sequence"/>
</dbReference>
<accession>A0A1F5EE48</accession>
<feature type="transmembrane region" description="Helical" evidence="1">
    <location>
        <begin position="80"/>
        <end position="100"/>
    </location>
</feature>
<sequence>MINIKKISKRKNVDYFLVALTIVIGFYLGWAVLKVALLTFVVWQILYPLPSKTLAKAIIFALLLFPALVITNFNNRSEDAGVLVFCLLVATLIMTIVEFVKLDKTSPIE</sequence>
<evidence type="ECO:0000256" key="1">
    <source>
        <dbReference type="SAM" id="Phobius"/>
    </source>
</evidence>
<dbReference type="STRING" id="1797472.A2215_01165"/>
<feature type="transmembrane region" description="Helical" evidence="1">
    <location>
        <begin position="53"/>
        <end position="73"/>
    </location>
</feature>
<reference evidence="2 3" key="1">
    <citation type="journal article" date="2016" name="Nat. Commun.">
        <title>Thousands of microbial genomes shed light on interconnected biogeochemical processes in an aquifer system.</title>
        <authorList>
            <person name="Anantharaman K."/>
            <person name="Brown C.T."/>
            <person name="Hug L.A."/>
            <person name="Sharon I."/>
            <person name="Castelle C.J."/>
            <person name="Probst A.J."/>
            <person name="Thomas B.C."/>
            <person name="Singh A."/>
            <person name="Wilkins M.J."/>
            <person name="Karaoz U."/>
            <person name="Brodie E.L."/>
            <person name="Williams K.H."/>
            <person name="Hubbard S.S."/>
            <person name="Banfield J.F."/>
        </authorList>
    </citation>
    <scope>NUCLEOTIDE SEQUENCE [LARGE SCALE GENOMIC DNA]</scope>
</reference>
<gene>
    <name evidence="2" type="ORF">A2215_01165</name>
</gene>
<dbReference type="AlphaFoldDB" id="A0A1F5EE48"/>
<protein>
    <submittedName>
        <fullName evidence="2">Uncharacterized protein</fullName>
    </submittedName>
</protein>
<keyword evidence="1" id="KW-1133">Transmembrane helix</keyword>
<proteinExistence type="predicted"/>